<gene>
    <name evidence="2" type="ORF">BBK14_24645</name>
</gene>
<keyword evidence="3" id="KW-1185">Reference proteome</keyword>
<evidence type="ECO:0000256" key="1">
    <source>
        <dbReference type="SAM" id="MobiDB-lite"/>
    </source>
</evidence>
<proteinExistence type="predicted"/>
<dbReference type="OrthoDB" id="4485313at2"/>
<feature type="region of interest" description="Disordered" evidence="1">
    <location>
        <begin position="103"/>
        <end position="123"/>
    </location>
</feature>
<evidence type="ECO:0000313" key="2">
    <source>
        <dbReference type="EMBL" id="OHV23112.1"/>
    </source>
</evidence>
<comment type="caution">
    <text evidence="2">The sequence shown here is derived from an EMBL/GenBank/DDBJ whole genome shotgun (WGS) entry which is preliminary data.</text>
</comment>
<dbReference type="EMBL" id="MAXA01000241">
    <property type="protein sequence ID" value="OHV23112.1"/>
    <property type="molecule type" value="Genomic_DNA"/>
</dbReference>
<name>A0A1S1PQX2_9ACTN</name>
<reference evidence="3" key="1">
    <citation type="submission" date="2016-07" db="EMBL/GenBank/DDBJ databases">
        <title>Frankia sp. NRRL B-16219 Genome sequencing.</title>
        <authorList>
            <person name="Ghodhbane-Gtari F."/>
            <person name="Swanson E."/>
            <person name="Gueddou A."/>
            <person name="Louati M."/>
            <person name="Nouioui I."/>
            <person name="Hezbri K."/>
            <person name="Abebe-Akele F."/>
            <person name="Simpson S."/>
            <person name="Morris K."/>
            <person name="Thomas K."/>
            <person name="Gtari M."/>
            <person name="Tisa L.S."/>
        </authorList>
    </citation>
    <scope>NUCLEOTIDE SEQUENCE [LARGE SCALE GENOMIC DNA]</scope>
    <source>
        <strain evidence="3">NRRL B-16219</strain>
    </source>
</reference>
<accession>A0A1S1PQX2</accession>
<organism evidence="2 3">
    <name type="scientific">Parafrankia soli</name>
    <dbReference type="NCBI Taxonomy" id="2599596"/>
    <lineage>
        <taxon>Bacteria</taxon>
        <taxon>Bacillati</taxon>
        <taxon>Actinomycetota</taxon>
        <taxon>Actinomycetes</taxon>
        <taxon>Frankiales</taxon>
        <taxon>Frankiaceae</taxon>
        <taxon>Parafrankia</taxon>
    </lineage>
</organism>
<protein>
    <submittedName>
        <fullName evidence="2">Uncharacterized protein</fullName>
    </submittedName>
</protein>
<evidence type="ECO:0000313" key="3">
    <source>
        <dbReference type="Proteomes" id="UP000179769"/>
    </source>
</evidence>
<dbReference type="Proteomes" id="UP000179769">
    <property type="component" value="Unassembled WGS sequence"/>
</dbReference>
<sequence length="123" mass="12822">MRRSEFTVTADHHQFLVYSGNSPVITAASAGDGLVAVSDGGLRIVTGTNYGPLAVRVELHNNEPPPPTAEWTEVSEVSFRVRVGPMEVGTLMGGPLPVRTVSVSRERLPSASVASSPPGITGG</sequence>
<dbReference type="AlphaFoldDB" id="A0A1S1PQX2"/>